<evidence type="ECO:0000259" key="3">
    <source>
        <dbReference type="Pfam" id="PF16344"/>
    </source>
</evidence>
<feature type="domain" description="Protein FecR C-terminal" evidence="3">
    <location>
        <begin position="317"/>
        <end position="386"/>
    </location>
</feature>
<reference evidence="4 5" key="1">
    <citation type="submission" date="2020-08" db="EMBL/GenBank/DDBJ databases">
        <title>Genome public.</title>
        <authorList>
            <person name="Liu C."/>
            <person name="Sun Q."/>
        </authorList>
    </citation>
    <scope>NUCLEOTIDE SEQUENCE [LARGE SCALE GENOMIC DNA]</scope>
    <source>
        <strain evidence="4 5">NSJ-56</strain>
    </source>
</reference>
<organism evidence="4 5">
    <name type="scientific">Butyricimonas hominis</name>
    <dbReference type="NCBI Taxonomy" id="2763032"/>
    <lineage>
        <taxon>Bacteria</taxon>
        <taxon>Pseudomonadati</taxon>
        <taxon>Bacteroidota</taxon>
        <taxon>Bacteroidia</taxon>
        <taxon>Bacteroidales</taxon>
        <taxon>Odoribacteraceae</taxon>
        <taxon>Butyricimonas</taxon>
    </lineage>
</organism>
<protein>
    <submittedName>
        <fullName evidence="4">FecR domain-containing protein</fullName>
    </submittedName>
</protein>
<dbReference type="Gene3D" id="3.55.50.30">
    <property type="match status" value="1"/>
</dbReference>
<dbReference type="PANTHER" id="PTHR30273">
    <property type="entry name" value="PERIPLASMIC SIGNAL SENSOR AND SIGMA FACTOR ACTIVATOR FECR-RELATED"/>
    <property type="match status" value="1"/>
</dbReference>
<dbReference type="EMBL" id="JACOOH010000003">
    <property type="protein sequence ID" value="MBC5621139.1"/>
    <property type="molecule type" value="Genomic_DNA"/>
</dbReference>
<evidence type="ECO:0000313" key="4">
    <source>
        <dbReference type="EMBL" id="MBC5621139.1"/>
    </source>
</evidence>
<keyword evidence="1" id="KW-1133">Transmembrane helix</keyword>
<keyword evidence="1" id="KW-0812">Transmembrane</keyword>
<name>A0ABR7CZU3_9BACT</name>
<dbReference type="PANTHER" id="PTHR30273:SF2">
    <property type="entry name" value="PROTEIN FECR"/>
    <property type="match status" value="1"/>
</dbReference>
<dbReference type="InterPro" id="IPR012373">
    <property type="entry name" value="Ferrdict_sens_TM"/>
</dbReference>
<gene>
    <name evidence="4" type="ORF">H8S64_08515</name>
</gene>
<keyword evidence="1" id="KW-0472">Membrane</keyword>
<proteinExistence type="predicted"/>
<accession>A0ABR7CZU3</accession>
<sequence>MDKKYNYRDIEFGMDVLNHLVKDDELVREWLRDEEHGQLLEELRRIREGSLAAVDKKKPDVDGEWKKLNRKILRKRMLWTYRVASAVACIGIVISISWLWRSPMPAERTPFVMVMPENDDFTPQGVTLVLNNGEEIDLNRENRKVLVQRLPQVIRSITADSLKGLVYSPGQPLPELEGNHTLKVPRGGEYFVILDDGTKVWLNAETEFRYPVVFGEKERVVELSGEAYFQVRRDETRPFIVKTAGVRTRVLGTEFNVQAYSREKENITLVNGSVAVKATGRRKEVVLKPHENVLYSEGKLKVTKVDILKYTSWKEGYFYYDDERLEDILTELGRWYNFSVVYEEPELKELRFKIWADRKATFSKVVEYLNEMGKLKIEVRDNCIIVFKK</sequence>
<dbReference type="Proteomes" id="UP000646484">
    <property type="component" value="Unassembled WGS sequence"/>
</dbReference>
<evidence type="ECO:0000313" key="5">
    <source>
        <dbReference type="Proteomes" id="UP000646484"/>
    </source>
</evidence>
<evidence type="ECO:0000256" key="1">
    <source>
        <dbReference type="SAM" id="Phobius"/>
    </source>
</evidence>
<comment type="caution">
    <text evidence="4">The sequence shown here is derived from an EMBL/GenBank/DDBJ whole genome shotgun (WGS) entry which is preliminary data.</text>
</comment>
<dbReference type="Pfam" id="PF04773">
    <property type="entry name" value="FecR"/>
    <property type="match status" value="1"/>
</dbReference>
<feature type="domain" description="FecR protein" evidence="2">
    <location>
        <begin position="183"/>
        <end position="274"/>
    </location>
</feature>
<dbReference type="Gene3D" id="2.60.120.1440">
    <property type="match status" value="1"/>
</dbReference>
<evidence type="ECO:0000259" key="2">
    <source>
        <dbReference type="Pfam" id="PF04773"/>
    </source>
</evidence>
<dbReference type="InterPro" id="IPR006860">
    <property type="entry name" value="FecR"/>
</dbReference>
<feature type="transmembrane region" description="Helical" evidence="1">
    <location>
        <begin position="79"/>
        <end position="100"/>
    </location>
</feature>
<dbReference type="Pfam" id="PF16344">
    <property type="entry name" value="FecR_C"/>
    <property type="match status" value="1"/>
</dbReference>
<dbReference type="RefSeq" id="WP_099292910.1">
    <property type="nucleotide sequence ID" value="NZ_JACOOH010000003.1"/>
</dbReference>
<dbReference type="InterPro" id="IPR032508">
    <property type="entry name" value="FecR_C"/>
</dbReference>
<keyword evidence="5" id="KW-1185">Reference proteome</keyword>